<evidence type="ECO:0000313" key="2">
    <source>
        <dbReference type="Proteomes" id="UP000195569"/>
    </source>
</evidence>
<name>A0A1N7S1K8_9BURK</name>
<dbReference type="AlphaFoldDB" id="A0A1N7S1K8"/>
<comment type="caution">
    <text evidence="1">The sequence shown here is derived from an EMBL/GenBank/DDBJ whole genome shotgun (WGS) entry which is preliminary data.</text>
</comment>
<dbReference type="Proteomes" id="UP000195569">
    <property type="component" value="Unassembled WGS sequence"/>
</dbReference>
<reference evidence="1" key="1">
    <citation type="submission" date="2016-12" db="EMBL/GenBank/DDBJ databases">
        <authorList>
            <person name="Moulin L."/>
        </authorList>
    </citation>
    <scope>NUCLEOTIDE SEQUENCE [LARGE SCALE GENOMIC DNA]</scope>
    <source>
        <strain evidence="1">STM 7183</strain>
    </source>
</reference>
<sequence>MPSVTCRISTAGQARDLKERIIGFVCFAIERTPERKEIDALIANPECQRETFPAQMQTFNTLSLSSKG</sequence>
<accession>A0A1N7S1K8</accession>
<organism evidence="1 2">
    <name type="scientific">Paraburkholderia piptadeniae</name>
    <dbReference type="NCBI Taxonomy" id="1701573"/>
    <lineage>
        <taxon>Bacteria</taxon>
        <taxon>Pseudomonadati</taxon>
        <taxon>Pseudomonadota</taxon>
        <taxon>Betaproteobacteria</taxon>
        <taxon>Burkholderiales</taxon>
        <taxon>Burkholderiaceae</taxon>
        <taxon>Paraburkholderia</taxon>
    </lineage>
</organism>
<keyword evidence="2" id="KW-1185">Reference proteome</keyword>
<evidence type="ECO:0000313" key="1">
    <source>
        <dbReference type="EMBL" id="SIT40857.1"/>
    </source>
</evidence>
<proteinExistence type="predicted"/>
<gene>
    <name evidence="1" type="ORF">BN2476_250107</name>
</gene>
<dbReference type="EMBL" id="CYGY02000025">
    <property type="protein sequence ID" value="SIT40857.1"/>
    <property type="molecule type" value="Genomic_DNA"/>
</dbReference>
<protein>
    <submittedName>
        <fullName evidence="1">Uncharacterized protein</fullName>
    </submittedName>
</protein>